<evidence type="ECO:0000313" key="5">
    <source>
        <dbReference type="EMBL" id="OWU68041.1"/>
    </source>
</evidence>
<dbReference type="RefSeq" id="WP_088652601.1">
    <property type="nucleotide sequence ID" value="NZ_AQQR01000024.1"/>
</dbReference>
<dbReference type="AlphaFoldDB" id="A0A225NIE1"/>
<dbReference type="PROSITE" id="PS51755">
    <property type="entry name" value="OMPR_PHOB"/>
    <property type="match status" value="1"/>
</dbReference>
<evidence type="ECO:0000256" key="2">
    <source>
        <dbReference type="PROSITE-ProRule" id="PRU01091"/>
    </source>
</evidence>
<protein>
    <recommendedName>
        <fullName evidence="4">OmpR/PhoB-type domain-containing protein</fullName>
    </recommendedName>
</protein>
<dbReference type="EMBL" id="AQQR01000024">
    <property type="protein sequence ID" value="OWU68041.1"/>
    <property type="molecule type" value="Genomic_DNA"/>
</dbReference>
<dbReference type="Gene3D" id="1.10.10.10">
    <property type="entry name" value="Winged helix-like DNA-binding domain superfamily/Winged helix DNA-binding domain"/>
    <property type="match status" value="1"/>
</dbReference>
<dbReference type="GO" id="GO:0003677">
    <property type="term" value="F:DNA binding"/>
    <property type="evidence" value="ECO:0007669"/>
    <property type="project" value="UniProtKB-UniRule"/>
</dbReference>
<feature type="compositionally biased region" description="Low complexity" evidence="3">
    <location>
        <begin position="100"/>
        <end position="109"/>
    </location>
</feature>
<organism evidence="5 6">
    <name type="scientific">Marinibacterium profundimaris</name>
    <dbReference type="NCBI Taxonomy" id="1679460"/>
    <lineage>
        <taxon>Bacteria</taxon>
        <taxon>Pseudomonadati</taxon>
        <taxon>Pseudomonadota</taxon>
        <taxon>Alphaproteobacteria</taxon>
        <taxon>Rhodobacterales</taxon>
        <taxon>Paracoccaceae</taxon>
        <taxon>Marinibacterium</taxon>
    </lineage>
</organism>
<dbReference type="InterPro" id="IPR016032">
    <property type="entry name" value="Sig_transdc_resp-reg_C-effctor"/>
</dbReference>
<dbReference type="InterPro" id="IPR001867">
    <property type="entry name" value="OmpR/PhoB-type_DNA-bd"/>
</dbReference>
<evidence type="ECO:0000313" key="6">
    <source>
        <dbReference type="Proteomes" id="UP000215377"/>
    </source>
</evidence>
<reference evidence="5 6" key="1">
    <citation type="submission" date="2013-04" db="EMBL/GenBank/DDBJ databases">
        <title>Oceanicola sp. 22II1-22F33 Genome Sequencing.</title>
        <authorList>
            <person name="Lai Q."/>
            <person name="Li G."/>
            <person name="Shao Z."/>
        </authorList>
    </citation>
    <scope>NUCLEOTIDE SEQUENCE [LARGE SCALE GENOMIC DNA]</scope>
    <source>
        <strain evidence="5 6">22II1-22F33</strain>
    </source>
</reference>
<evidence type="ECO:0000256" key="1">
    <source>
        <dbReference type="ARBA" id="ARBA00023125"/>
    </source>
</evidence>
<dbReference type="InterPro" id="IPR036388">
    <property type="entry name" value="WH-like_DNA-bd_sf"/>
</dbReference>
<evidence type="ECO:0000256" key="3">
    <source>
        <dbReference type="SAM" id="MobiDB-lite"/>
    </source>
</evidence>
<proteinExistence type="predicted"/>
<feature type="region of interest" description="Disordered" evidence="3">
    <location>
        <begin position="100"/>
        <end position="142"/>
    </location>
</feature>
<dbReference type="SMART" id="SM00862">
    <property type="entry name" value="Trans_reg_C"/>
    <property type="match status" value="1"/>
</dbReference>
<accession>A0A225NIE1</accession>
<dbReference type="Gene3D" id="1.25.40.10">
    <property type="entry name" value="Tetratricopeptide repeat domain"/>
    <property type="match status" value="1"/>
</dbReference>
<feature type="DNA-binding region" description="OmpR/PhoB-type" evidence="2">
    <location>
        <begin position="1"/>
        <end position="98"/>
    </location>
</feature>
<evidence type="ECO:0000259" key="4">
    <source>
        <dbReference type="PROSITE" id="PS51755"/>
    </source>
</evidence>
<dbReference type="GO" id="GO:0000160">
    <property type="term" value="P:phosphorelay signal transduction system"/>
    <property type="evidence" value="ECO:0007669"/>
    <property type="project" value="InterPro"/>
</dbReference>
<dbReference type="SUPFAM" id="SSF48452">
    <property type="entry name" value="TPR-like"/>
    <property type="match status" value="1"/>
</dbReference>
<keyword evidence="6" id="KW-1185">Reference proteome</keyword>
<feature type="domain" description="OmpR/PhoB-type" evidence="4">
    <location>
        <begin position="1"/>
        <end position="98"/>
    </location>
</feature>
<dbReference type="CDD" id="cd00383">
    <property type="entry name" value="trans_reg_C"/>
    <property type="match status" value="1"/>
</dbReference>
<dbReference type="Pfam" id="PF00486">
    <property type="entry name" value="Trans_reg_C"/>
    <property type="match status" value="1"/>
</dbReference>
<gene>
    <name evidence="5" type="ORF">ATO3_24895</name>
</gene>
<keyword evidence="1 2" id="KW-0238">DNA-binding</keyword>
<dbReference type="OrthoDB" id="54411at2"/>
<comment type="caution">
    <text evidence="5">The sequence shown here is derived from an EMBL/GenBank/DDBJ whole genome shotgun (WGS) entry which is preliminary data.</text>
</comment>
<dbReference type="SUPFAM" id="SSF46894">
    <property type="entry name" value="C-terminal effector domain of the bipartite response regulators"/>
    <property type="match status" value="1"/>
</dbReference>
<dbReference type="InterPro" id="IPR011990">
    <property type="entry name" value="TPR-like_helical_dom_sf"/>
</dbReference>
<name>A0A225NIE1_9RHOB</name>
<feature type="compositionally biased region" description="Low complexity" evidence="3">
    <location>
        <begin position="117"/>
        <end position="126"/>
    </location>
</feature>
<dbReference type="Proteomes" id="UP000215377">
    <property type="component" value="Unassembled WGS sequence"/>
</dbReference>
<sequence length="540" mass="59310">MNYVFADFELDADRAELRRSGEIVRVEPQVFDLIRMLVSARDRVVSRDEIFEEIWGNRIVSDAALSSRIRDARKALGDDGSTQRFIRTIQRRGIRFVGEAQEQPAAAPAAPEPPRPAGHAGIPVAGPGAGPSPDPCAGPTPFDRPAVAVLPIRDLSDGARSDALASGLTDELIAALSAWRYFPVIARNSAQRFADAGLGAGDLGVALKARYLVEGSFHRVGQRLKVQVSLTDAEEGCQIWSHRILCDMGDLIDMEEDIAAQIATVIAPELEGAEARRVLRKGPEDMTAWELAMRAAWLVGQRDRDGLIEAERLATRAAERSPDWSVPLCLVAVARFQQAMGGFSAADSATAFTPTLEAARRAMEIDRSAWIAHALSAVGELWTNRNHDLALLHVERAIALNPSAAMNYHFGGCINGFSGHSDRARQYQERLFRVDPVYTYRAVIEADLGLWHMLDEQFDAADSRLSRALSWDPTYGRALQRRIALSGLMGDRDAAREAAGRLTELGMACDAETIAMSYPFRRDAHREMFLDGLRRSGLNL</sequence>
<dbReference type="GO" id="GO:0006355">
    <property type="term" value="P:regulation of DNA-templated transcription"/>
    <property type="evidence" value="ECO:0007669"/>
    <property type="project" value="InterPro"/>
</dbReference>